<dbReference type="PANTHER" id="PTHR38658:SF1">
    <property type="entry name" value="OXPP CYCLE PROTEIN OPCA-RELATED"/>
    <property type="match status" value="1"/>
</dbReference>
<name>A0A6J6E2T8_9ZZZZ</name>
<dbReference type="AlphaFoldDB" id="A0A6J6E2T8"/>
<organism evidence="3">
    <name type="scientific">freshwater metagenome</name>
    <dbReference type="NCBI Taxonomy" id="449393"/>
    <lineage>
        <taxon>unclassified sequences</taxon>
        <taxon>metagenomes</taxon>
        <taxon>ecological metagenomes</taxon>
    </lineage>
</organism>
<evidence type="ECO:0000259" key="2">
    <source>
        <dbReference type="Pfam" id="PF20171"/>
    </source>
</evidence>
<feature type="domain" description="Glucose-6-phosphate dehydrogenase assembly protein OpcA C-terminal" evidence="2">
    <location>
        <begin position="167"/>
        <end position="300"/>
    </location>
</feature>
<dbReference type="Pfam" id="PF10128">
    <property type="entry name" value="OpcA_G6PD_assem"/>
    <property type="match status" value="1"/>
</dbReference>
<gene>
    <name evidence="3" type="ORF">UFOPK1591_01170</name>
</gene>
<protein>
    <submittedName>
        <fullName evidence="3">Unannotated protein</fullName>
    </submittedName>
</protein>
<dbReference type="Pfam" id="PF20171">
    <property type="entry name" value="OpcA_G6PD_C"/>
    <property type="match status" value="1"/>
</dbReference>
<accession>A0A6J6E2T8</accession>
<feature type="domain" description="Glucose-6-phosphate dehydrogenase assembly protein OpcA N-terminal" evidence="1">
    <location>
        <begin position="51"/>
        <end position="162"/>
    </location>
</feature>
<dbReference type="InterPro" id="IPR046802">
    <property type="entry name" value="OpcA_G6PD_C"/>
</dbReference>
<sequence length="312" mass="33729">MIIDFPNTTTGKISKALVNIREEGGAVALGRVLTLVISTSPGKEEEAISAANEASREHPMRVIVLSIPDESTNITNRLDGEVRVGGDAGASEVIILRAYGETGSDELGLVTGLLLPDAPVVVWWPASTPAEVNASALVEIAQRRITDSASQGDQLEFLTALAAAYMPGDSDFAWTRLTPWRQQLASVLDLPPFEPIEAAEVQAAETSLSARLLAAWLSLSLDIRVVFTSVPDRPEVGAIQRVTLTRASGNIVLERTDGSQARLTQPGQPIHEVTLVRRNLRDCLSEELRHLDPDEVYGTVIRDGLLRVDETR</sequence>
<evidence type="ECO:0000313" key="3">
    <source>
        <dbReference type="EMBL" id="CAB4568553.1"/>
    </source>
</evidence>
<dbReference type="PANTHER" id="PTHR38658">
    <property type="entry name" value="OXPP CYCLE PROTEIN OPCA-RELATED"/>
    <property type="match status" value="1"/>
</dbReference>
<reference evidence="3" key="1">
    <citation type="submission" date="2020-05" db="EMBL/GenBank/DDBJ databases">
        <authorList>
            <person name="Chiriac C."/>
            <person name="Salcher M."/>
            <person name="Ghai R."/>
            <person name="Kavagutti S V."/>
        </authorList>
    </citation>
    <scope>NUCLEOTIDE SEQUENCE</scope>
</reference>
<dbReference type="EMBL" id="CAEZTD010000102">
    <property type="protein sequence ID" value="CAB4568553.1"/>
    <property type="molecule type" value="Genomic_DNA"/>
</dbReference>
<proteinExistence type="predicted"/>
<dbReference type="InterPro" id="IPR004555">
    <property type="entry name" value="G6PDH_assembly_OpcA"/>
</dbReference>
<evidence type="ECO:0000259" key="1">
    <source>
        <dbReference type="Pfam" id="PF10128"/>
    </source>
</evidence>
<dbReference type="InterPro" id="IPR046801">
    <property type="entry name" value="OpcA_G6PD_N"/>
</dbReference>